<protein>
    <submittedName>
        <fullName evidence="2">3-oxoacyl-[acyl-carrier protein] reductase</fullName>
    </submittedName>
</protein>
<accession>A0A1I5XU90</accession>
<evidence type="ECO:0000313" key="2">
    <source>
        <dbReference type="EMBL" id="SFQ35484.1"/>
    </source>
</evidence>
<dbReference type="GeneID" id="93709790"/>
<dbReference type="RefSeq" id="WP_061803517.1">
    <property type="nucleotide sequence ID" value="NZ_FOXX01000002.1"/>
</dbReference>
<dbReference type="EMBL" id="FOXX01000002">
    <property type="protein sequence ID" value="SFQ35484.1"/>
    <property type="molecule type" value="Genomic_DNA"/>
</dbReference>
<dbReference type="InterPro" id="IPR002347">
    <property type="entry name" value="SDR_fam"/>
</dbReference>
<dbReference type="PRINTS" id="PR00080">
    <property type="entry name" value="SDRFAMILY"/>
</dbReference>
<organism evidence="2 3">
    <name type="scientific">Priestia endophytica DSM 13796</name>
    <dbReference type="NCBI Taxonomy" id="1121089"/>
    <lineage>
        <taxon>Bacteria</taxon>
        <taxon>Bacillati</taxon>
        <taxon>Bacillota</taxon>
        <taxon>Bacilli</taxon>
        <taxon>Bacillales</taxon>
        <taxon>Bacillaceae</taxon>
        <taxon>Priestia</taxon>
    </lineage>
</organism>
<dbReference type="Proteomes" id="UP000182762">
    <property type="component" value="Unassembled WGS sequence"/>
</dbReference>
<dbReference type="Pfam" id="PF13561">
    <property type="entry name" value="adh_short_C2"/>
    <property type="match status" value="1"/>
</dbReference>
<dbReference type="CDD" id="cd05344">
    <property type="entry name" value="BKR_like_SDR_like"/>
    <property type="match status" value="1"/>
</dbReference>
<evidence type="ECO:0000256" key="1">
    <source>
        <dbReference type="ARBA" id="ARBA00006484"/>
    </source>
</evidence>
<comment type="similarity">
    <text evidence="1">Belongs to the short-chain dehydrogenases/reductases (SDR) family.</text>
</comment>
<comment type="caution">
    <text evidence="2">The sequence shown here is derived from an EMBL/GenBank/DDBJ whole genome shotgun (WGS) entry which is preliminary data.</text>
</comment>
<dbReference type="PANTHER" id="PTHR42879:SF6">
    <property type="entry name" value="NADPH-DEPENDENT REDUCTASE BACG"/>
    <property type="match status" value="1"/>
</dbReference>
<dbReference type="PANTHER" id="PTHR42879">
    <property type="entry name" value="3-OXOACYL-(ACYL-CARRIER-PROTEIN) REDUCTASE"/>
    <property type="match status" value="1"/>
</dbReference>
<name>A0A1I5XU90_9BACI</name>
<gene>
    <name evidence="2" type="ORF">SAMN02745910_01057</name>
</gene>
<reference evidence="2 3" key="1">
    <citation type="submission" date="2016-10" db="EMBL/GenBank/DDBJ databases">
        <authorList>
            <person name="Varghese N."/>
            <person name="Submissions S."/>
        </authorList>
    </citation>
    <scope>NUCLEOTIDE SEQUENCE [LARGE SCALE GENOMIC DNA]</scope>
    <source>
        <strain evidence="2 3">DSM 13796</strain>
    </source>
</reference>
<keyword evidence="3" id="KW-1185">Reference proteome</keyword>
<dbReference type="InterPro" id="IPR036291">
    <property type="entry name" value="NAD(P)-bd_dom_sf"/>
</dbReference>
<dbReference type="PRINTS" id="PR00081">
    <property type="entry name" value="GDHRDH"/>
</dbReference>
<dbReference type="InterPro" id="IPR050259">
    <property type="entry name" value="SDR"/>
</dbReference>
<evidence type="ECO:0000313" key="3">
    <source>
        <dbReference type="Proteomes" id="UP000182762"/>
    </source>
</evidence>
<proteinExistence type="inferred from homology"/>
<sequence>MDLQLKGKNAVVLAGSQGLGEAIVEGFVKEGTNVIIASRSEDKLAQMCKELTKKGESRVLYQKTDITKPEDIEALLERVKAEFGSLDILINSSGGPKAGTLNELTDEDFYNAFELNLLSYVRSIRAFFPLLKENGGKIINIASSSIKEPIEGLLLSNIFRTGVVGLTKTIAGEFAPYNILVNTVAPGRIATARVEHLDEVRAEKQGKSIEQVAQEAKAGIPLGRYGEPREFANVVLFLSSDANTYMTGSSFLVDGGSVKSI</sequence>
<dbReference type="Gene3D" id="3.40.50.720">
    <property type="entry name" value="NAD(P)-binding Rossmann-like Domain"/>
    <property type="match status" value="1"/>
</dbReference>
<dbReference type="SUPFAM" id="SSF51735">
    <property type="entry name" value="NAD(P)-binding Rossmann-fold domains"/>
    <property type="match status" value="1"/>
</dbReference>